<gene>
    <name evidence="3" type="ORF">CLP_2610</name>
</gene>
<dbReference type="Gene3D" id="3.40.50.11790">
    <property type="match status" value="1"/>
</dbReference>
<evidence type="ECO:0000256" key="1">
    <source>
        <dbReference type="ARBA" id="ARBA00008005"/>
    </source>
</evidence>
<name>C4IGR6_CLOBU</name>
<accession>C4IGR6</accession>
<dbReference type="eggNOG" id="ENOG502Z8RJ">
    <property type="taxonomic scope" value="Bacteria"/>
</dbReference>
<dbReference type="Gene3D" id="3.30.1370.220">
    <property type="match status" value="1"/>
</dbReference>
<evidence type="ECO:0000313" key="3">
    <source>
        <dbReference type="EMBL" id="EEP54022.1"/>
    </source>
</evidence>
<comment type="caution">
    <text evidence="3">The sequence shown here is derived from an EMBL/GenBank/DDBJ whole genome shotgun (WGS) entry which is preliminary data.</text>
</comment>
<organism evidence="3 4">
    <name type="scientific">Clostridium butyricum E4 str. BoNT E BL5262</name>
    <dbReference type="NCBI Taxonomy" id="632245"/>
    <lineage>
        <taxon>Bacteria</taxon>
        <taxon>Bacillati</taxon>
        <taxon>Bacillota</taxon>
        <taxon>Clostridia</taxon>
        <taxon>Eubacteriales</taxon>
        <taxon>Clostridiaceae</taxon>
        <taxon>Clostridium</taxon>
    </lineage>
</organism>
<dbReference type="Proteomes" id="UP000003081">
    <property type="component" value="Unassembled WGS sequence"/>
</dbReference>
<dbReference type="Pfam" id="PF17482">
    <property type="entry name" value="Phage_sheath_1C"/>
    <property type="match status" value="1"/>
</dbReference>
<sequence>MKSPVTEINFEQKATTLPERSERGYAILIMRDDTSALFNYKMYKDITEVEEDTDMYSKENLQYIKDAFEFGTYRVVVVKIGEDKDANPISGAFKIVQNNIYTGWITICDGIAEDYSTLTSWTKSKEKEKKTYKAVVYKVNTTDSMHVVNFINEHITFSDGDRGEQTGEKYLPSLAGIFASCNVLKGCVNYKCTNLASVEEVEDNDTEIEKGNFVLYNDKDYVRIVTDVNSLQSINGSTLTEDMKSIEVVEALDLIRDDITEVFKETYQSNFKNGYDDQILFISAINGYFDELAESKVLDKDYENKSDVNVEKQKKIWISSGKSEAANWDDSTVKRKTYKRNVYLSGDIKVLQSMVNLYFDISLF</sequence>
<proteinExistence type="inferred from homology"/>
<dbReference type="RefSeq" id="WP_003409753.1">
    <property type="nucleotide sequence ID" value="NZ_ACOM01000005.1"/>
</dbReference>
<evidence type="ECO:0000313" key="4">
    <source>
        <dbReference type="Proteomes" id="UP000003081"/>
    </source>
</evidence>
<dbReference type="AlphaFoldDB" id="C4IGR6"/>
<dbReference type="EMBL" id="ACOM01000005">
    <property type="protein sequence ID" value="EEP54022.1"/>
    <property type="molecule type" value="Genomic_DNA"/>
</dbReference>
<feature type="domain" description="Tail sheath protein C-terminal" evidence="2">
    <location>
        <begin position="240"/>
        <end position="362"/>
    </location>
</feature>
<evidence type="ECO:0000259" key="2">
    <source>
        <dbReference type="Pfam" id="PF17482"/>
    </source>
</evidence>
<reference evidence="3 4" key="1">
    <citation type="submission" date="2009-08" db="EMBL/GenBank/DDBJ databases">
        <authorList>
            <person name="Shrivastava S."/>
            <person name="Brinkac L.B."/>
            <person name="Brown J.L."/>
            <person name="Bruce D.B."/>
            <person name="Detter C."/>
            <person name="Green L.D."/>
            <person name="Munk C.A."/>
            <person name="Rogers Y.C."/>
            <person name="Tapia R."/>
            <person name="Sims D.R."/>
            <person name="Smith L.A."/>
            <person name="Smith T.J."/>
            <person name="Sutton G."/>
            <person name="Brettin T."/>
        </authorList>
    </citation>
    <scope>NUCLEOTIDE SEQUENCE [LARGE SCALE GENOMIC DNA]</scope>
    <source>
        <strain evidence="4">E4 str. BoNT E BL5262</strain>
    </source>
</reference>
<dbReference type="HOGENOM" id="CLU_060506_0_0_9"/>
<keyword evidence="4" id="KW-1185">Reference proteome</keyword>
<dbReference type="InterPro" id="IPR020287">
    <property type="entry name" value="Tail_sheath_C"/>
</dbReference>
<protein>
    <recommendedName>
        <fullName evidence="2">Tail sheath protein C-terminal domain-containing protein</fullName>
    </recommendedName>
</protein>
<comment type="similarity">
    <text evidence="1">Belongs to the myoviridae tail sheath protein family.</text>
</comment>